<proteinExistence type="predicted"/>
<comment type="caution">
    <text evidence="1">The sequence shown here is derived from an EMBL/GenBank/DDBJ whole genome shotgun (WGS) entry which is preliminary data.</text>
</comment>
<evidence type="ECO:0008006" key="2">
    <source>
        <dbReference type="Google" id="ProtNLM"/>
    </source>
</evidence>
<protein>
    <recommendedName>
        <fullName evidence="2">Lipoprotein</fullName>
    </recommendedName>
</protein>
<sequence>MLSPKLKNFAICFVGVALSLSSCVNLRHISEFSKTSIEGIEQYDSLSTSFFEVCLQDARQESIRKFDIHHTEYDCEQNNKADSITKIIYKATQSYFDGLSDLSQNELTNYNTDNLTQTLATGDFGPLKLNETDVKAYSDISTLLLRAITDTYRRKKLKEYITQAHGPLLKLLQFLELNLEGNLTGKLNVQKSSLKNFYFDFVKDKRLSTYERTKFAEDYFRRISEIDAQQKELQTLAEILREISKGHQSLYNNSGHMTDKQVRKELLGYGSQMENSIRSLRNM</sequence>
<organism evidence="1">
    <name type="scientific">Pricia antarctica</name>
    <dbReference type="NCBI Taxonomy" id="641691"/>
    <lineage>
        <taxon>Bacteria</taxon>
        <taxon>Pseudomonadati</taxon>
        <taxon>Bacteroidota</taxon>
        <taxon>Flavobacteriia</taxon>
        <taxon>Flavobacteriales</taxon>
        <taxon>Flavobacteriaceae</taxon>
        <taxon>Pricia</taxon>
    </lineage>
</organism>
<dbReference type="PROSITE" id="PS51257">
    <property type="entry name" value="PROKAR_LIPOPROTEIN"/>
    <property type="match status" value="1"/>
</dbReference>
<dbReference type="AlphaFoldDB" id="A0A831QQ86"/>
<evidence type="ECO:0000313" key="1">
    <source>
        <dbReference type="EMBL" id="HEA21326.1"/>
    </source>
</evidence>
<gene>
    <name evidence="1" type="ORF">ENH87_10450</name>
</gene>
<dbReference type="EMBL" id="DRGL01000036">
    <property type="protein sequence ID" value="HEA21326.1"/>
    <property type="molecule type" value="Genomic_DNA"/>
</dbReference>
<dbReference type="Proteomes" id="UP000886191">
    <property type="component" value="Unassembled WGS sequence"/>
</dbReference>
<name>A0A831QQ86_9FLAO</name>
<accession>A0A831QQ86</accession>
<reference evidence="1" key="1">
    <citation type="journal article" date="2020" name="mSystems">
        <title>Genome- and Community-Level Interaction Insights into Carbon Utilization and Element Cycling Functions of Hydrothermarchaeota in Hydrothermal Sediment.</title>
        <authorList>
            <person name="Zhou Z."/>
            <person name="Liu Y."/>
            <person name="Xu W."/>
            <person name="Pan J."/>
            <person name="Luo Z.H."/>
            <person name="Li M."/>
        </authorList>
    </citation>
    <scope>NUCLEOTIDE SEQUENCE [LARGE SCALE GENOMIC DNA]</scope>
    <source>
        <strain evidence="1">HyVt-345</strain>
    </source>
</reference>